<dbReference type="EMBL" id="JADBEM010000001">
    <property type="protein sequence ID" value="MBE1608705.1"/>
    <property type="molecule type" value="Genomic_DNA"/>
</dbReference>
<dbReference type="Proteomes" id="UP000638648">
    <property type="component" value="Unassembled WGS sequence"/>
</dbReference>
<feature type="transmembrane region" description="Helical" evidence="1">
    <location>
        <begin position="65"/>
        <end position="86"/>
    </location>
</feature>
<evidence type="ECO:0000313" key="2">
    <source>
        <dbReference type="EMBL" id="MBE1608705.1"/>
    </source>
</evidence>
<keyword evidence="3" id="KW-1185">Reference proteome</keyword>
<dbReference type="RefSeq" id="WP_192752427.1">
    <property type="nucleotide sequence ID" value="NZ_BAABJL010000172.1"/>
</dbReference>
<dbReference type="AlphaFoldDB" id="A0A927MXF3"/>
<name>A0A927MXF3_9ACTN</name>
<organism evidence="2 3">
    <name type="scientific">Actinopolymorpha pittospori</name>
    <dbReference type="NCBI Taxonomy" id="648752"/>
    <lineage>
        <taxon>Bacteria</taxon>
        <taxon>Bacillati</taxon>
        <taxon>Actinomycetota</taxon>
        <taxon>Actinomycetes</taxon>
        <taxon>Propionibacteriales</taxon>
        <taxon>Actinopolymorphaceae</taxon>
        <taxon>Actinopolymorpha</taxon>
    </lineage>
</organism>
<protein>
    <submittedName>
        <fullName evidence="2">Uncharacterized membrane protein YhaH (DUF805 family)</fullName>
    </submittedName>
</protein>
<evidence type="ECO:0000256" key="1">
    <source>
        <dbReference type="SAM" id="Phobius"/>
    </source>
</evidence>
<feature type="transmembrane region" description="Helical" evidence="1">
    <location>
        <begin position="98"/>
        <end position="121"/>
    </location>
</feature>
<feature type="transmembrane region" description="Helical" evidence="1">
    <location>
        <begin position="6"/>
        <end position="21"/>
    </location>
</feature>
<evidence type="ECO:0000313" key="3">
    <source>
        <dbReference type="Proteomes" id="UP000638648"/>
    </source>
</evidence>
<gene>
    <name evidence="2" type="ORF">HEB94_005553</name>
</gene>
<keyword evidence="1" id="KW-1133">Transmembrane helix</keyword>
<keyword evidence="1" id="KW-0812">Transmembrane</keyword>
<proteinExistence type="predicted"/>
<sequence length="147" mass="14615">MGALSAAALGAIMFGIACVCLKKHKLPQGTPWLMLIAGACLAGMLGAVIAWVTSTLGMVGGTVTGILFGAAVPALVTFVVTAILIIDMHPKRGRATKATPWLALLVIPLAVATFGGVMAALPGRINELVATAGTAVAQALGDVVGGL</sequence>
<keyword evidence="1" id="KW-0472">Membrane</keyword>
<reference evidence="2" key="1">
    <citation type="submission" date="2020-10" db="EMBL/GenBank/DDBJ databases">
        <title>Sequencing the genomes of 1000 actinobacteria strains.</title>
        <authorList>
            <person name="Klenk H.-P."/>
        </authorList>
    </citation>
    <scope>NUCLEOTIDE SEQUENCE</scope>
    <source>
        <strain evidence="2">DSM 45354</strain>
    </source>
</reference>
<accession>A0A927MXF3</accession>
<feature type="transmembrane region" description="Helical" evidence="1">
    <location>
        <begin position="33"/>
        <end position="53"/>
    </location>
</feature>
<comment type="caution">
    <text evidence="2">The sequence shown here is derived from an EMBL/GenBank/DDBJ whole genome shotgun (WGS) entry which is preliminary data.</text>
</comment>